<evidence type="ECO:0000313" key="14">
    <source>
        <dbReference type="Proteomes" id="UP000305198"/>
    </source>
</evidence>
<feature type="binding site" description="via persulfide group" evidence="10">
    <location>
        <position position="328"/>
    </location>
    <ligand>
        <name>[2Fe-2S] cluster</name>
        <dbReference type="ChEBI" id="CHEBI:190135"/>
        <note>ligand shared with IscU</note>
    </ligand>
</feature>
<evidence type="ECO:0000256" key="9">
    <source>
        <dbReference type="ARBA" id="ARBA00050776"/>
    </source>
</evidence>
<evidence type="ECO:0000256" key="3">
    <source>
        <dbReference type="ARBA" id="ARBA00022679"/>
    </source>
</evidence>
<organism evidence="13 14">
    <name type="scientific">Halopseudomonas bauzanensis</name>
    <dbReference type="NCBI Taxonomy" id="653930"/>
    <lineage>
        <taxon>Bacteria</taxon>
        <taxon>Pseudomonadati</taxon>
        <taxon>Pseudomonadota</taxon>
        <taxon>Gammaproteobacteria</taxon>
        <taxon>Pseudomonadales</taxon>
        <taxon>Pseudomonadaceae</taxon>
        <taxon>Halopseudomonas</taxon>
    </lineage>
</organism>
<dbReference type="PROSITE" id="PS00595">
    <property type="entry name" value="AA_TRANSFER_CLASS_5"/>
    <property type="match status" value="1"/>
</dbReference>
<evidence type="ECO:0000256" key="4">
    <source>
        <dbReference type="ARBA" id="ARBA00022714"/>
    </source>
</evidence>
<dbReference type="NCBIfam" id="NF010611">
    <property type="entry name" value="PRK14012.1"/>
    <property type="match status" value="1"/>
</dbReference>
<evidence type="ECO:0000256" key="10">
    <source>
        <dbReference type="HAMAP-Rule" id="MF_00331"/>
    </source>
</evidence>
<dbReference type="PANTHER" id="PTHR11601:SF34">
    <property type="entry name" value="CYSTEINE DESULFURASE"/>
    <property type="match status" value="1"/>
</dbReference>
<dbReference type="GO" id="GO:0051537">
    <property type="term" value="F:2 iron, 2 sulfur cluster binding"/>
    <property type="evidence" value="ECO:0007669"/>
    <property type="project" value="UniProtKB-UniRule"/>
</dbReference>
<dbReference type="InterPro" id="IPR000192">
    <property type="entry name" value="Aminotrans_V_dom"/>
</dbReference>
<dbReference type="EMBL" id="SWAV01000001">
    <property type="protein sequence ID" value="TKA93446.1"/>
    <property type="molecule type" value="Genomic_DNA"/>
</dbReference>
<dbReference type="GO" id="GO:0046872">
    <property type="term" value="F:metal ion binding"/>
    <property type="evidence" value="ECO:0007669"/>
    <property type="project" value="UniProtKB-KW"/>
</dbReference>
<dbReference type="InterPro" id="IPR015421">
    <property type="entry name" value="PyrdxlP-dep_Trfase_major"/>
</dbReference>
<evidence type="ECO:0000259" key="12">
    <source>
        <dbReference type="Pfam" id="PF00266"/>
    </source>
</evidence>
<dbReference type="Gene3D" id="3.40.640.10">
    <property type="entry name" value="Type I PLP-dependent aspartate aminotransferase-like (Major domain)"/>
    <property type="match status" value="1"/>
</dbReference>
<keyword evidence="7 10" id="KW-0408">Iron</keyword>
<keyword evidence="6 10" id="KW-0663">Pyridoxal phosphate</keyword>
<dbReference type="FunFam" id="3.40.640.10:FF:000003">
    <property type="entry name" value="Cysteine desulfurase IscS"/>
    <property type="match status" value="1"/>
</dbReference>
<comment type="cofactor">
    <cofactor evidence="1 10 11">
        <name>pyridoxal 5'-phosphate</name>
        <dbReference type="ChEBI" id="CHEBI:597326"/>
    </cofactor>
</comment>
<evidence type="ECO:0000256" key="7">
    <source>
        <dbReference type="ARBA" id="ARBA00023004"/>
    </source>
</evidence>
<dbReference type="HAMAP" id="MF_00331">
    <property type="entry name" value="Cys_desulf_IscS"/>
    <property type="match status" value="1"/>
</dbReference>
<gene>
    <name evidence="10" type="primary">iscS</name>
    <name evidence="13" type="ORF">FA869_04600</name>
</gene>
<dbReference type="SUPFAM" id="SSF53383">
    <property type="entry name" value="PLP-dependent transferases"/>
    <property type="match status" value="1"/>
</dbReference>
<dbReference type="Gene3D" id="3.90.1150.10">
    <property type="entry name" value="Aspartate Aminotransferase, domain 1"/>
    <property type="match status" value="1"/>
</dbReference>
<feature type="domain" description="Aminotransferase class V" evidence="12">
    <location>
        <begin position="5"/>
        <end position="367"/>
    </location>
</feature>
<dbReference type="GO" id="GO:0030170">
    <property type="term" value="F:pyridoxal phosphate binding"/>
    <property type="evidence" value="ECO:0007669"/>
    <property type="project" value="UniProtKB-UniRule"/>
</dbReference>
<keyword evidence="8 10" id="KW-0411">Iron-sulfur</keyword>
<feature type="binding site" evidence="10">
    <location>
        <begin position="75"/>
        <end position="76"/>
    </location>
    <ligand>
        <name>pyridoxal 5'-phosphate</name>
        <dbReference type="ChEBI" id="CHEBI:597326"/>
    </ligand>
</feature>
<evidence type="ECO:0000256" key="8">
    <source>
        <dbReference type="ARBA" id="ARBA00023014"/>
    </source>
</evidence>
<keyword evidence="5 10" id="KW-0479">Metal-binding</keyword>
<dbReference type="GO" id="GO:1990221">
    <property type="term" value="C:L-cysteine desulfurase complex"/>
    <property type="evidence" value="ECO:0007669"/>
    <property type="project" value="UniProtKB-ARBA"/>
</dbReference>
<keyword evidence="10" id="KW-0963">Cytoplasm</keyword>
<dbReference type="EC" id="2.8.1.7" evidence="10"/>
<comment type="subcellular location">
    <subcellularLocation>
        <location evidence="10">Cytoplasm</location>
    </subcellularLocation>
</comment>
<dbReference type="PANTHER" id="PTHR11601">
    <property type="entry name" value="CYSTEINE DESULFURYLASE FAMILY MEMBER"/>
    <property type="match status" value="1"/>
</dbReference>
<dbReference type="RefSeq" id="WP_136868860.1">
    <property type="nucleotide sequence ID" value="NZ_SWAV01000001.1"/>
</dbReference>
<dbReference type="AlphaFoldDB" id="A0A4U0YSS2"/>
<name>A0A4U0YSS2_9GAMM</name>
<comment type="caution">
    <text evidence="13">The sequence shown here is derived from an EMBL/GenBank/DDBJ whole genome shotgun (WGS) entry which is preliminary data.</text>
</comment>
<dbReference type="InterPro" id="IPR020578">
    <property type="entry name" value="Aminotrans_V_PyrdxlP_BS"/>
</dbReference>
<evidence type="ECO:0000313" key="13">
    <source>
        <dbReference type="EMBL" id="TKA93446.1"/>
    </source>
</evidence>
<feature type="modified residue" description="N6-(pyridoxal phosphate)lysine" evidence="10">
    <location>
        <position position="206"/>
    </location>
</feature>
<feature type="binding site" evidence="10">
    <location>
        <position position="183"/>
    </location>
    <ligand>
        <name>pyridoxal 5'-phosphate</name>
        <dbReference type="ChEBI" id="CHEBI:597326"/>
    </ligand>
</feature>
<evidence type="ECO:0000256" key="6">
    <source>
        <dbReference type="ARBA" id="ARBA00022898"/>
    </source>
</evidence>
<dbReference type="Pfam" id="PF00266">
    <property type="entry name" value="Aminotran_5"/>
    <property type="match status" value="1"/>
</dbReference>
<comment type="similarity">
    <text evidence="2 10">Belongs to the class-V pyridoxal-phosphate-dependent aminotransferase family. NifS/IscS subfamily.</text>
</comment>
<feature type="binding site" evidence="10">
    <location>
        <position position="243"/>
    </location>
    <ligand>
        <name>pyridoxal 5'-phosphate</name>
        <dbReference type="ChEBI" id="CHEBI:597326"/>
    </ligand>
</feature>
<sequence length="384" mass="41275">MKLPIYLDYAATTPVDPLVAEKMCACLTMDGNFANPASRSHLYGWQAEEAAELARRQVADLVGADPREIVWTSGATESDNLAIKGAARAFAERGRHIITSQIEHKAVIDSCRQLEREGFEVTYLKPDSDGLIGVEQLQAALREDTILVSLMHVNNEIGVVNDIAALGALVRERGILFHVDAAQSTGKLPINLKQLPVDLMSFSAHKSYGPKGIGALYVRRSPDVRIEALIHGGGHERGMRSGTLAPHQLVGIGEAFALAGAQMKAENERISALRDQLLEGLASLDGVSLNGSAQQRVPHNLNLAFTGVDGELLLLALRDLALSTGSACTSASVEPSYVLRAIGLPDELAHSSIRLSLGRFTTEAEVQHAAEVLCKAVSRLRQSR</sequence>
<dbReference type="GO" id="GO:0031071">
    <property type="term" value="F:cysteine desulfurase activity"/>
    <property type="evidence" value="ECO:0007669"/>
    <property type="project" value="UniProtKB-UniRule"/>
</dbReference>
<feature type="binding site" evidence="10">
    <location>
        <position position="155"/>
    </location>
    <ligand>
        <name>pyridoxal 5'-phosphate</name>
        <dbReference type="ChEBI" id="CHEBI:597326"/>
    </ligand>
</feature>
<accession>A0A4U0YSS2</accession>
<evidence type="ECO:0000256" key="5">
    <source>
        <dbReference type="ARBA" id="ARBA00022723"/>
    </source>
</evidence>
<protein>
    <recommendedName>
        <fullName evidence="10">Cysteine desulfurase IscS</fullName>
        <ecNumber evidence="10">2.8.1.7</ecNumber>
    </recommendedName>
</protein>
<dbReference type="Proteomes" id="UP000305198">
    <property type="component" value="Unassembled WGS sequence"/>
</dbReference>
<dbReference type="UniPathway" id="UPA00266"/>
<feature type="binding site" evidence="10">
    <location>
        <begin position="203"/>
        <end position="205"/>
    </location>
    <ligand>
        <name>pyridoxal 5'-phosphate</name>
        <dbReference type="ChEBI" id="CHEBI:597326"/>
    </ligand>
</feature>
<feature type="active site" description="Cysteine persulfide intermediate" evidence="10">
    <location>
        <position position="328"/>
    </location>
</feature>
<proteinExistence type="inferred from homology"/>
<dbReference type="GO" id="GO:0044571">
    <property type="term" value="P:[2Fe-2S] cluster assembly"/>
    <property type="evidence" value="ECO:0007669"/>
    <property type="project" value="UniProtKB-UniRule"/>
</dbReference>
<dbReference type="InterPro" id="IPR016454">
    <property type="entry name" value="Cysteine_dSase"/>
</dbReference>
<evidence type="ECO:0000256" key="11">
    <source>
        <dbReference type="RuleBase" id="RU004504"/>
    </source>
</evidence>
<comment type="subunit">
    <text evidence="10">Homodimer. Forms a heterotetramer with IscU, interacts with other sulfur acceptors.</text>
</comment>
<comment type="function">
    <text evidence="10">Master enzyme that delivers sulfur to a number of partners involved in Fe-S cluster assembly, tRNA modification or cofactor biosynthesis. Catalyzes the removal of elemental sulfur atoms from cysteine to produce alanine. Functions as a sulfur delivery protein for Fe-S cluster synthesis onto IscU, an Fe-S scaffold assembly protein, as well as other S acceptor proteins.</text>
</comment>
<keyword evidence="3 10" id="KW-0808">Transferase</keyword>
<comment type="catalytic activity">
    <reaction evidence="9 10">
        <text>(sulfur carrier)-H + L-cysteine = (sulfur carrier)-SH + L-alanine</text>
        <dbReference type="Rhea" id="RHEA:43892"/>
        <dbReference type="Rhea" id="RHEA-COMP:14737"/>
        <dbReference type="Rhea" id="RHEA-COMP:14739"/>
        <dbReference type="ChEBI" id="CHEBI:29917"/>
        <dbReference type="ChEBI" id="CHEBI:35235"/>
        <dbReference type="ChEBI" id="CHEBI:57972"/>
        <dbReference type="ChEBI" id="CHEBI:64428"/>
        <dbReference type="EC" id="2.8.1.7"/>
    </reaction>
</comment>
<dbReference type="PIRSF" id="PIRSF005572">
    <property type="entry name" value="NifS"/>
    <property type="match status" value="1"/>
</dbReference>
<reference evidence="13 14" key="1">
    <citation type="submission" date="2019-04" db="EMBL/GenBank/DDBJ databases">
        <title>Crypto-aerobic microbial life in anoxic (sulfidic) marine sediments.</title>
        <authorList>
            <person name="Bhattacharya S."/>
            <person name="Roy C."/>
            <person name="Mondal N."/>
            <person name="Sarkar J."/>
            <person name="Mandal S."/>
            <person name="Rameez M.J."/>
            <person name="Ghosh W."/>
        </authorList>
    </citation>
    <scope>NUCLEOTIDE SEQUENCE [LARGE SCALE GENOMIC DNA]</scope>
    <source>
        <strain evidence="13 14">SBBB</strain>
    </source>
</reference>
<dbReference type="InterPro" id="IPR015422">
    <property type="entry name" value="PyrdxlP-dep_Trfase_small"/>
</dbReference>
<evidence type="ECO:0000256" key="2">
    <source>
        <dbReference type="ARBA" id="ARBA00006490"/>
    </source>
</evidence>
<dbReference type="InterPro" id="IPR010240">
    <property type="entry name" value="Cys_deSase_IscS"/>
</dbReference>
<evidence type="ECO:0000256" key="1">
    <source>
        <dbReference type="ARBA" id="ARBA00001933"/>
    </source>
</evidence>
<keyword evidence="4 10" id="KW-0001">2Fe-2S</keyword>
<comment type="pathway">
    <text evidence="10">Cofactor biosynthesis; iron-sulfur cluster biosynthesis.</text>
</comment>
<dbReference type="InterPro" id="IPR015424">
    <property type="entry name" value="PyrdxlP-dep_Trfase"/>
</dbReference>